<dbReference type="RefSeq" id="WP_184099075.1">
    <property type="nucleotide sequence ID" value="NZ_JACIJH010000009.1"/>
</dbReference>
<dbReference type="Proteomes" id="UP000537161">
    <property type="component" value="Unassembled WGS sequence"/>
</dbReference>
<dbReference type="PANTHER" id="PTHR47506:SF1">
    <property type="entry name" value="HTH-TYPE TRANSCRIPTIONAL REGULATOR YJDC"/>
    <property type="match status" value="1"/>
</dbReference>
<keyword evidence="7" id="KW-1185">Reference proteome</keyword>
<dbReference type="InterPro" id="IPR036271">
    <property type="entry name" value="Tet_transcr_reg_TetR-rel_C_sf"/>
</dbReference>
<keyword evidence="1" id="KW-0805">Transcription regulation</keyword>
<dbReference type="GO" id="GO:0003677">
    <property type="term" value="F:DNA binding"/>
    <property type="evidence" value="ECO:0007669"/>
    <property type="project" value="UniProtKB-UniRule"/>
</dbReference>
<dbReference type="PANTHER" id="PTHR47506">
    <property type="entry name" value="TRANSCRIPTIONAL REGULATORY PROTEIN"/>
    <property type="match status" value="1"/>
</dbReference>
<evidence type="ECO:0000256" key="1">
    <source>
        <dbReference type="ARBA" id="ARBA00023015"/>
    </source>
</evidence>
<reference evidence="6 7" key="1">
    <citation type="submission" date="2020-08" db="EMBL/GenBank/DDBJ databases">
        <title>Genomic Encyclopedia of Type Strains, Phase IV (KMG-IV): sequencing the most valuable type-strain genomes for metagenomic binning, comparative biology and taxonomic classification.</title>
        <authorList>
            <person name="Goeker M."/>
        </authorList>
    </citation>
    <scope>NUCLEOTIDE SEQUENCE [LARGE SCALE GENOMIC DNA]</scope>
    <source>
        <strain evidence="6 7">DSM 27163</strain>
    </source>
</reference>
<keyword evidence="3" id="KW-0804">Transcription</keyword>
<dbReference type="Pfam" id="PF21993">
    <property type="entry name" value="TetR_C_13_2"/>
    <property type="match status" value="1"/>
</dbReference>
<feature type="domain" description="HTH tetR-type" evidence="5">
    <location>
        <begin position="5"/>
        <end position="65"/>
    </location>
</feature>
<proteinExistence type="predicted"/>
<dbReference type="Gene3D" id="1.10.357.10">
    <property type="entry name" value="Tetracycline Repressor, domain 2"/>
    <property type="match status" value="1"/>
</dbReference>
<name>A0A7W9B6V4_9SPHN</name>
<comment type="caution">
    <text evidence="6">The sequence shown here is derived from an EMBL/GenBank/DDBJ whole genome shotgun (WGS) entry which is preliminary data.</text>
</comment>
<dbReference type="EMBL" id="JACIJH010000009">
    <property type="protein sequence ID" value="MBB5707312.1"/>
    <property type="molecule type" value="Genomic_DNA"/>
</dbReference>
<feature type="DNA-binding region" description="H-T-H motif" evidence="4">
    <location>
        <begin position="28"/>
        <end position="47"/>
    </location>
</feature>
<dbReference type="PROSITE" id="PS50977">
    <property type="entry name" value="HTH_TETR_2"/>
    <property type="match status" value="1"/>
</dbReference>
<dbReference type="InterPro" id="IPR009057">
    <property type="entry name" value="Homeodomain-like_sf"/>
</dbReference>
<dbReference type="Pfam" id="PF00440">
    <property type="entry name" value="TetR_N"/>
    <property type="match status" value="1"/>
</dbReference>
<gene>
    <name evidence="6" type="ORF">FHR21_002678</name>
</gene>
<evidence type="ECO:0000313" key="6">
    <source>
        <dbReference type="EMBL" id="MBB5707312.1"/>
    </source>
</evidence>
<evidence type="ECO:0000313" key="7">
    <source>
        <dbReference type="Proteomes" id="UP000537161"/>
    </source>
</evidence>
<organism evidence="6 7">
    <name type="scientific">Sphingopyxis panaciterrulae</name>
    <dbReference type="NCBI Taxonomy" id="462372"/>
    <lineage>
        <taxon>Bacteria</taxon>
        <taxon>Pseudomonadati</taxon>
        <taxon>Pseudomonadota</taxon>
        <taxon>Alphaproteobacteria</taxon>
        <taxon>Sphingomonadales</taxon>
        <taxon>Sphingomonadaceae</taxon>
        <taxon>Sphingopyxis</taxon>
    </lineage>
</organism>
<protein>
    <submittedName>
        <fullName evidence="6">AcrR family transcriptional regulator</fullName>
    </submittedName>
</protein>
<evidence type="ECO:0000259" key="5">
    <source>
        <dbReference type="PROSITE" id="PS50977"/>
    </source>
</evidence>
<dbReference type="AlphaFoldDB" id="A0A7W9B6V4"/>
<sequence>MPRFIAEKADIIPVLADVFREHGYEGATLSRIHERTGLGRGSLYHFFPGGKEEMAASVLTDIDAWFAQYVFEPLRREDGTGKSIDQMLDAVTRYFGSGNRICLVGAFALTDARDRFGTAVAQYFTRWIDALSAALRRMGASGSIAIAVSEDIVTAIQGAIVVSRSLDDPAVFERTMSRLRAKFPLVAHDDALTSSERTAI</sequence>
<dbReference type="SUPFAM" id="SSF46689">
    <property type="entry name" value="Homeodomain-like"/>
    <property type="match status" value="1"/>
</dbReference>
<accession>A0A7W9B6V4</accession>
<dbReference type="SUPFAM" id="SSF48498">
    <property type="entry name" value="Tetracyclin repressor-like, C-terminal domain"/>
    <property type="match status" value="1"/>
</dbReference>
<evidence type="ECO:0000256" key="2">
    <source>
        <dbReference type="ARBA" id="ARBA00023125"/>
    </source>
</evidence>
<dbReference type="InterPro" id="IPR001647">
    <property type="entry name" value="HTH_TetR"/>
</dbReference>
<evidence type="ECO:0000256" key="4">
    <source>
        <dbReference type="PROSITE-ProRule" id="PRU00335"/>
    </source>
</evidence>
<keyword evidence="2 4" id="KW-0238">DNA-binding</keyword>
<dbReference type="InterPro" id="IPR054156">
    <property type="entry name" value="YxaF_TetR_C"/>
</dbReference>
<evidence type="ECO:0000256" key="3">
    <source>
        <dbReference type="ARBA" id="ARBA00023163"/>
    </source>
</evidence>